<organism evidence="1 2">
    <name type="scientific">Microthlaspi erraticum</name>
    <dbReference type="NCBI Taxonomy" id="1685480"/>
    <lineage>
        <taxon>Eukaryota</taxon>
        <taxon>Viridiplantae</taxon>
        <taxon>Streptophyta</taxon>
        <taxon>Embryophyta</taxon>
        <taxon>Tracheophyta</taxon>
        <taxon>Spermatophyta</taxon>
        <taxon>Magnoliopsida</taxon>
        <taxon>eudicotyledons</taxon>
        <taxon>Gunneridae</taxon>
        <taxon>Pentapetalae</taxon>
        <taxon>rosids</taxon>
        <taxon>malvids</taxon>
        <taxon>Brassicales</taxon>
        <taxon>Brassicaceae</taxon>
        <taxon>Coluteocarpeae</taxon>
        <taxon>Microthlaspi</taxon>
    </lineage>
</organism>
<keyword evidence="2" id="KW-1185">Reference proteome</keyword>
<evidence type="ECO:0000313" key="1">
    <source>
        <dbReference type="EMBL" id="CAA7027905.1"/>
    </source>
</evidence>
<reference evidence="1" key="1">
    <citation type="submission" date="2020-01" db="EMBL/GenBank/DDBJ databases">
        <authorList>
            <person name="Mishra B."/>
        </authorList>
    </citation>
    <scope>NUCLEOTIDE SEQUENCE [LARGE SCALE GENOMIC DNA]</scope>
</reference>
<proteinExistence type="predicted"/>
<name>A0A6D2IHU7_9BRAS</name>
<dbReference type="EMBL" id="CACVBM020001063">
    <property type="protein sequence ID" value="CAA7027905.1"/>
    <property type="molecule type" value="Genomic_DNA"/>
</dbReference>
<comment type="caution">
    <text evidence="1">The sequence shown here is derived from an EMBL/GenBank/DDBJ whole genome shotgun (WGS) entry which is preliminary data.</text>
</comment>
<dbReference type="AlphaFoldDB" id="A0A6D2IHU7"/>
<dbReference type="Proteomes" id="UP000467841">
    <property type="component" value="Unassembled WGS sequence"/>
</dbReference>
<gene>
    <name evidence="1" type="ORF">MERR_LOCUS15140</name>
</gene>
<sequence>MRGIRLAGIDGIELDLTSFLLSSIELDLSDRLLYEIELDRLDHLLRETVDSFRSTVRAVAGLRAQNFIGLIFELRHPHASLSCEAIVSGHLNIVGSTPGFGGGDGSRSVG</sequence>
<protein>
    <submittedName>
        <fullName evidence="1">Uncharacterized protein</fullName>
    </submittedName>
</protein>
<accession>A0A6D2IHU7</accession>
<evidence type="ECO:0000313" key="2">
    <source>
        <dbReference type="Proteomes" id="UP000467841"/>
    </source>
</evidence>